<name>A0ACC1Y7M9_MELAZ</name>
<protein>
    <submittedName>
        <fullName evidence="1">Uncharacterized protein</fullName>
    </submittedName>
</protein>
<keyword evidence="2" id="KW-1185">Reference proteome</keyword>
<accession>A0ACC1Y7M9</accession>
<gene>
    <name evidence="1" type="ORF">OWV82_007661</name>
</gene>
<evidence type="ECO:0000313" key="2">
    <source>
        <dbReference type="Proteomes" id="UP001164539"/>
    </source>
</evidence>
<sequence>MSSSSSNSLFITLFLIHGLILSHYTVYLVKASEIDSGGSSSSTSSDHIVLPRKLAMQVMVGIREPPAIPRSPDPNYPSHNGFPMHKPQPRLAALPSDS</sequence>
<evidence type="ECO:0000313" key="1">
    <source>
        <dbReference type="EMBL" id="KAJ4719726.1"/>
    </source>
</evidence>
<organism evidence="1 2">
    <name type="scientific">Melia azedarach</name>
    <name type="common">Chinaberry tree</name>
    <dbReference type="NCBI Taxonomy" id="155640"/>
    <lineage>
        <taxon>Eukaryota</taxon>
        <taxon>Viridiplantae</taxon>
        <taxon>Streptophyta</taxon>
        <taxon>Embryophyta</taxon>
        <taxon>Tracheophyta</taxon>
        <taxon>Spermatophyta</taxon>
        <taxon>Magnoliopsida</taxon>
        <taxon>eudicotyledons</taxon>
        <taxon>Gunneridae</taxon>
        <taxon>Pentapetalae</taxon>
        <taxon>rosids</taxon>
        <taxon>malvids</taxon>
        <taxon>Sapindales</taxon>
        <taxon>Meliaceae</taxon>
        <taxon>Melia</taxon>
    </lineage>
</organism>
<proteinExistence type="predicted"/>
<reference evidence="1 2" key="1">
    <citation type="journal article" date="2023" name="Science">
        <title>Complex scaffold remodeling in plant triterpene biosynthesis.</title>
        <authorList>
            <person name="De La Pena R."/>
            <person name="Hodgson H."/>
            <person name="Liu J.C."/>
            <person name="Stephenson M.J."/>
            <person name="Martin A.C."/>
            <person name="Owen C."/>
            <person name="Harkess A."/>
            <person name="Leebens-Mack J."/>
            <person name="Jimenez L.E."/>
            <person name="Osbourn A."/>
            <person name="Sattely E.S."/>
        </authorList>
    </citation>
    <scope>NUCLEOTIDE SEQUENCE [LARGE SCALE GENOMIC DNA]</scope>
    <source>
        <strain evidence="2">cv. JPN11</strain>
        <tissue evidence="1">Leaf</tissue>
    </source>
</reference>
<comment type="caution">
    <text evidence="1">The sequence shown here is derived from an EMBL/GenBank/DDBJ whole genome shotgun (WGS) entry which is preliminary data.</text>
</comment>
<dbReference type="Proteomes" id="UP001164539">
    <property type="component" value="Chromosome 4"/>
</dbReference>
<dbReference type="EMBL" id="CM051397">
    <property type="protein sequence ID" value="KAJ4719726.1"/>
    <property type="molecule type" value="Genomic_DNA"/>
</dbReference>